<keyword evidence="2" id="KW-1185">Reference proteome</keyword>
<reference evidence="1" key="1">
    <citation type="submission" date="2023-04" db="EMBL/GenBank/DDBJ databases">
        <title>Phytophthora fragariaefolia NBRC 109709.</title>
        <authorList>
            <person name="Ichikawa N."/>
            <person name="Sato H."/>
            <person name="Tonouchi N."/>
        </authorList>
    </citation>
    <scope>NUCLEOTIDE SEQUENCE</scope>
    <source>
        <strain evidence="1">NBRC 109709</strain>
    </source>
</reference>
<dbReference type="Proteomes" id="UP001165121">
    <property type="component" value="Unassembled WGS sequence"/>
</dbReference>
<comment type="caution">
    <text evidence="1">The sequence shown here is derived from an EMBL/GenBank/DDBJ whole genome shotgun (WGS) entry which is preliminary data.</text>
</comment>
<sequence length="73" mass="7840">MSEQGKFRRFHNSLFKAKATAPFSSEAVAAALQENLEAECKDAASVTLEKEISSIIDAIAADVQTAIDELVVL</sequence>
<organism evidence="1 2">
    <name type="scientific">Phytophthora fragariaefolia</name>
    <dbReference type="NCBI Taxonomy" id="1490495"/>
    <lineage>
        <taxon>Eukaryota</taxon>
        <taxon>Sar</taxon>
        <taxon>Stramenopiles</taxon>
        <taxon>Oomycota</taxon>
        <taxon>Peronosporomycetes</taxon>
        <taxon>Peronosporales</taxon>
        <taxon>Peronosporaceae</taxon>
        <taxon>Phytophthora</taxon>
    </lineage>
</organism>
<dbReference type="AlphaFoldDB" id="A0A9W6XL93"/>
<dbReference type="EMBL" id="BSXT01001290">
    <property type="protein sequence ID" value="GMF40872.1"/>
    <property type="molecule type" value="Genomic_DNA"/>
</dbReference>
<name>A0A9W6XL93_9STRA</name>
<dbReference type="OrthoDB" id="1856981at2759"/>
<gene>
    <name evidence="1" type="ORF">Pfra01_001270000</name>
</gene>
<protein>
    <submittedName>
        <fullName evidence="1">Unnamed protein product</fullName>
    </submittedName>
</protein>
<accession>A0A9W6XL93</accession>
<evidence type="ECO:0000313" key="2">
    <source>
        <dbReference type="Proteomes" id="UP001165121"/>
    </source>
</evidence>
<evidence type="ECO:0000313" key="1">
    <source>
        <dbReference type="EMBL" id="GMF40872.1"/>
    </source>
</evidence>
<proteinExistence type="predicted"/>